<evidence type="ECO:0000313" key="3">
    <source>
        <dbReference type="Proteomes" id="UP000006038"/>
    </source>
</evidence>
<evidence type="ECO:0000259" key="1">
    <source>
        <dbReference type="Pfam" id="PF20241"/>
    </source>
</evidence>
<dbReference type="eggNOG" id="ENOG502R3RC">
    <property type="taxonomic scope" value="Eukaryota"/>
</dbReference>
<dbReference type="PANTHER" id="PTHR33065:SF19">
    <property type="entry name" value="OS11G0130700 PROTEIN"/>
    <property type="match status" value="1"/>
</dbReference>
<sequence>ISSLSDAPLEIYGGTFAFRDVRNSQLRNCVFDYSSENPCKLKPGARSLQLLITPRGIYVVGIVLIEHRLVVKGQKEEEDQVLIDGYSIYAPCFFEDFAKLNWHINTGSTINLTMFAIPKAVLVDLEFEMCQIEENHEHDSLTILARYSMGKNTYTISVSY</sequence>
<dbReference type="AlphaFoldDB" id="J3LET2"/>
<evidence type="ECO:0000313" key="2">
    <source>
        <dbReference type="EnsemblPlants" id="OB02G31490.1"/>
    </source>
</evidence>
<dbReference type="EnsemblPlants" id="OB02G31490.1">
    <property type="protein sequence ID" value="OB02G31490.1"/>
    <property type="gene ID" value="OB02G31490"/>
</dbReference>
<name>J3LET2_ORYBR</name>
<dbReference type="Gramene" id="OB02G31490.1">
    <property type="protein sequence ID" value="OB02G31490.1"/>
    <property type="gene ID" value="OB02G31490"/>
</dbReference>
<proteinExistence type="predicted"/>
<protein>
    <recommendedName>
        <fullName evidence="1">DUF6598 domain-containing protein</fullName>
    </recommendedName>
</protein>
<reference evidence="2" key="1">
    <citation type="submission" date="2013-04" db="UniProtKB">
        <authorList>
            <consortium name="EnsemblPlants"/>
        </authorList>
    </citation>
    <scope>IDENTIFICATION</scope>
</reference>
<dbReference type="Proteomes" id="UP000006038">
    <property type="component" value="Unassembled WGS sequence"/>
</dbReference>
<dbReference type="Pfam" id="PF20241">
    <property type="entry name" value="DUF6598"/>
    <property type="match status" value="1"/>
</dbReference>
<accession>J3LET2</accession>
<dbReference type="HOGENOM" id="CLU_1656621_0_0_1"/>
<organism evidence="2">
    <name type="scientific">Oryza brachyantha</name>
    <name type="common">malo sina</name>
    <dbReference type="NCBI Taxonomy" id="4533"/>
    <lineage>
        <taxon>Eukaryota</taxon>
        <taxon>Viridiplantae</taxon>
        <taxon>Streptophyta</taxon>
        <taxon>Embryophyta</taxon>
        <taxon>Tracheophyta</taxon>
        <taxon>Spermatophyta</taxon>
        <taxon>Magnoliopsida</taxon>
        <taxon>Liliopsida</taxon>
        <taxon>Poales</taxon>
        <taxon>Poaceae</taxon>
        <taxon>BOP clade</taxon>
        <taxon>Oryzoideae</taxon>
        <taxon>Oryzeae</taxon>
        <taxon>Oryzinae</taxon>
        <taxon>Oryza</taxon>
    </lineage>
</organism>
<keyword evidence="3" id="KW-1185">Reference proteome</keyword>
<feature type="domain" description="DUF6598" evidence="1">
    <location>
        <begin position="5"/>
        <end position="151"/>
    </location>
</feature>
<dbReference type="PANTHER" id="PTHR33065">
    <property type="entry name" value="OS07G0486400 PROTEIN"/>
    <property type="match status" value="1"/>
</dbReference>
<dbReference type="InterPro" id="IPR046533">
    <property type="entry name" value="DUF6598"/>
</dbReference>